<dbReference type="Pfam" id="PF00591">
    <property type="entry name" value="Glycos_transf_3"/>
    <property type="match status" value="1"/>
</dbReference>
<dbReference type="PANTHER" id="PTHR43285:SF2">
    <property type="entry name" value="ANTHRANILATE PHOSPHORIBOSYLTRANSFERASE"/>
    <property type="match status" value="1"/>
</dbReference>
<dbReference type="Pfam" id="PF02885">
    <property type="entry name" value="Glycos_trans_3N"/>
    <property type="match status" value="1"/>
</dbReference>
<dbReference type="InterPro" id="IPR036320">
    <property type="entry name" value="Glycosyl_Trfase_fam3_N_dom_sf"/>
</dbReference>
<evidence type="ECO:0000313" key="13">
    <source>
        <dbReference type="Proteomes" id="UP000248066"/>
    </source>
</evidence>
<dbReference type="GO" id="GO:0000162">
    <property type="term" value="P:L-tryptophan biosynthetic process"/>
    <property type="evidence" value="ECO:0007669"/>
    <property type="project" value="UniProtKB-UniRule"/>
</dbReference>
<dbReference type="Gene3D" id="1.20.970.10">
    <property type="entry name" value="Transferase, Pyrimidine Nucleoside Phosphorylase, Chain C"/>
    <property type="match status" value="1"/>
</dbReference>
<keyword evidence="13" id="KW-1185">Reference proteome</keyword>
<evidence type="ECO:0000259" key="11">
    <source>
        <dbReference type="Pfam" id="PF02885"/>
    </source>
</evidence>
<dbReference type="InterPro" id="IPR000312">
    <property type="entry name" value="Glycosyl_Trfase_fam3"/>
</dbReference>
<dbReference type="HAMAP" id="MF_00211">
    <property type="entry name" value="TrpD"/>
    <property type="match status" value="1"/>
</dbReference>
<dbReference type="GO" id="GO:0000287">
    <property type="term" value="F:magnesium ion binding"/>
    <property type="evidence" value="ECO:0007669"/>
    <property type="project" value="UniProtKB-UniRule"/>
</dbReference>
<keyword evidence="4 9" id="KW-0808">Transferase</keyword>
<dbReference type="InterPro" id="IPR035902">
    <property type="entry name" value="Nuc_phospho_transferase"/>
</dbReference>
<keyword evidence="3 9" id="KW-0328">Glycosyltransferase</keyword>
<feature type="binding site" evidence="9">
    <location>
        <position position="91"/>
    </location>
    <ligand>
        <name>Mg(2+)</name>
        <dbReference type="ChEBI" id="CHEBI:18420"/>
        <label>1</label>
    </ligand>
</feature>
<dbReference type="RefSeq" id="WP_110518292.1">
    <property type="nucleotide sequence ID" value="NZ_PDOF01000001.1"/>
</dbReference>
<evidence type="ECO:0000256" key="5">
    <source>
        <dbReference type="ARBA" id="ARBA00022822"/>
    </source>
</evidence>
<organism evidence="12 13">
    <name type="scientific">Alteribacter lacisalsi</name>
    <dbReference type="NCBI Taxonomy" id="2045244"/>
    <lineage>
        <taxon>Bacteria</taxon>
        <taxon>Bacillati</taxon>
        <taxon>Bacillota</taxon>
        <taxon>Bacilli</taxon>
        <taxon>Bacillales</taxon>
        <taxon>Bacillaceae</taxon>
        <taxon>Alteribacter</taxon>
    </lineage>
</organism>
<feature type="binding site" evidence="9">
    <location>
        <begin position="82"/>
        <end position="83"/>
    </location>
    <ligand>
        <name>5-phospho-alpha-D-ribose 1-diphosphate</name>
        <dbReference type="ChEBI" id="CHEBI:58017"/>
    </ligand>
</feature>
<feature type="binding site" evidence="9">
    <location>
        <position position="110"/>
    </location>
    <ligand>
        <name>anthranilate</name>
        <dbReference type="ChEBI" id="CHEBI:16567"/>
        <label>1</label>
    </ligand>
</feature>
<dbReference type="InterPro" id="IPR017459">
    <property type="entry name" value="Glycosyl_Trfase_fam3_N_dom"/>
</dbReference>
<evidence type="ECO:0000313" key="12">
    <source>
        <dbReference type="EMBL" id="PYZ98419.1"/>
    </source>
</evidence>
<feature type="binding site" evidence="9">
    <location>
        <position position="87"/>
    </location>
    <ligand>
        <name>5-phospho-alpha-D-ribose 1-diphosphate</name>
        <dbReference type="ChEBI" id="CHEBI:58017"/>
    </ligand>
</feature>
<dbReference type="Proteomes" id="UP000248066">
    <property type="component" value="Unassembled WGS sequence"/>
</dbReference>
<feature type="binding site" evidence="9">
    <location>
        <begin position="107"/>
        <end position="115"/>
    </location>
    <ligand>
        <name>5-phospho-alpha-D-ribose 1-diphosphate</name>
        <dbReference type="ChEBI" id="CHEBI:58017"/>
    </ligand>
</feature>
<name>A0A2W0HNF9_9BACI</name>
<feature type="domain" description="Glycosyl transferase family 3" evidence="10">
    <location>
        <begin position="72"/>
        <end position="322"/>
    </location>
</feature>
<feature type="binding site" evidence="9">
    <location>
        <position position="165"/>
    </location>
    <ligand>
        <name>anthranilate</name>
        <dbReference type="ChEBI" id="CHEBI:16567"/>
        <label>2</label>
    </ligand>
</feature>
<dbReference type="OrthoDB" id="9806430at2"/>
<dbReference type="EMBL" id="PDOF01000001">
    <property type="protein sequence ID" value="PYZ98419.1"/>
    <property type="molecule type" value="Genomic_DNA"/>
</dbReference>
<reference evidence="12 13" key="1">
    <citation type="submission" date="2017-10" db="EMBL/GenBank/DDBJ databases">
        <title>Bacillus sp. nov., a halophilic bacterium isolated from a Yangshapao Lake.</title>
        <authorList>
            <person name="Wang H."/>
        </authorList>
    </citation>
    <scope>NUCLEOTIDE SEQUENCE [LARGE SCALE GENOMIC DNA]</scope>
    <source>
        <strain evidence="12 13">YSP-3</strain>
    </source>
</reference>
<evidence type="ECO:0000256" key="9">
    <source>
        <dbReference type="HAMAP-Rule" id="MF_00211"/>
    </source>
</evidence>
<dbReference type="SUPFAM" id="SSF47648">
    <property type="entry name" value="Nucleoside phosphorylase/phosphoribosyltransferase N-terminal domain"/>
    <property type="match status" value="1"/>
</dbReference>
<keyword evidence="9" id="KW-0460">Magnesium</keyword>
<evidence type="ECO:0000256" key="2">
    <source>
        <dbReference type="ARBA" id="ARBA00022605"/>
    </source>
</evidence>
<evidence type="ECO:0000256" key="8">
    <source>
        <dbReference type="ARBA" id="ARBA00061188"/>
    </source>
</evidence>
<comment type="subunit">
    <text evidence="9">Homodimer.</text>
</comment>
<dbReference type="SUPFAM" id="SSF52418">
    <property type="entry name" value="Nucleoside phosphorylase/phosphoribosyltransferase catalytic domain"/>
    <property type="match status" value="1"/>
</dbReference>
<dbReference type="NCBIfam" id="TIGR01245">
    <property type="entry name" value="trpD"/>
    <property type="match status" value="1"/>
</dbReference>
<gene>
    <name evidence="9 12" type="primary">trpD</name>
    <name evidence="12" type="ORF">CR205_07450</name>
</gene>
<evidence type="ECO:0000256" key="3">
    <source>
        <dbReference type="ARBA" id="ARBA00022676"/>
    </source>
</evidence>
<dbReference type="AlphaFoldDB" id="A0A2W0HNF9"/>
<protein>
    <recommendedName>
        <fullName evidence="9">Anthranilate phosphoribosyltransferase</fullName>
        <ecNumber evidence="9">2.4.2.18</ecNumber>
    </recommendedName>
</protein>
<evidence type="ECO:0000256" key="4">
    <source>
        <dbReference type="ARBA" id="ARBA00022679"/>
    </source>
</evidence>
<dbReference type="InterPro" id="IPR005940">
    <property type="entry name" value="Anthranilate_Pribosyl_Tfrase"/>
</dbReference>
<evidence type="ECO:0000256" key="7">
    <source>
        <dbReference type="ARBA" id="ARBA00052328"/>
    </source>
</evidence>
<keyword evidence="5 9" id="KW-0822">Tryptophan biosynthesis</keyword>
<feature type="binding site" evidence="9">
    <location>
        <position position="79"/>
    </location>
    <ligand>
        <name>anthranilate</name>
        <dbReference type="ChEBI" id="CHEBI:16567"/>
        <label>1</label>
    </ligand>
</feature>
<dbReference type="FunFam" id="3.40.1030.10:FF:000002">
    <property type="entry name" value="Anthranilate phosphoribosyltransferase"/>
    <property type="match status" value="1"/>
</dbReference>
<evidence type="ECO:0000256" key="6">
    <source>
        <dbReference type="ARBA" id="ARBA00023141"/>
    </source>
</evidence>
<feature type="binding site" evidence="9">
    <location>
        <position position="119"/>
    </location>
    <ligand>
        <name>5-phospho-alpha-D-ribose 1-diphosphate</name>
        <dbReference type="ChEBI" id="CHEBI:58017"/>
    </ligand>
</feature>
<comment type="similarity">
    <text evidence="8">In the C-terminal section; belongs to the anthranilate phosphoribosyltransferase family.</text>
</comment>
<dbReference type="GO" id="GO:0004048">
    <property type="term" value="F:anthranilate phosphoribosyltransferase activity"/>
    <property type="evidence" value="ECO:0007669"/>
    <property type="project" value="UniProtKB-UniRule"/>
</dbReference>
<accession>A0A2W0HNF9</accession>
<comment type="cofactor">
    <cofactor evidence="9">
        <name>Mg(2+)</name>
        <dbReference type="ChEBI" id="CHEBI:18420"/>
    </cofactor>
    <text evidence="9">Binds 2 magnesium ions per monomer.</text>
</comment>
<feature type="binding site" evidence="9">
    <location>
        <position position="225"/>
    </location>
    <ligand>
        <name>Mg(2+)</name>
        <dbReference type="ChEBI" id="CHEBI:18420"/>
        <label>1</label>
    </ligand>
</feature>
<keyword evidence="9" id="KW-0479">Metal-binding</keyword>
<proteinExistence type="inferred from homology"/>
<evidence type="ECO:0000256" key="1">
    <source>
        <dbReference type="ARBA" id="ARBA00004907"/>
    </source>
</evidence>
<comment type="similarity">
    <text evidence="9">Belongs to the anthranilate phosphoribosyltransferase family.</text>
</comment>
<sequence>MRRVMERLFEKESLSETEACQVMNAMMAGELSDEEISGILSILRFRGESVDEMTGFAKAMRDHSMKITHRKPDLVDTCGTGGDGTGTFNISTAAALLVSAAGTPVAKHGNRSVSSKTGSADVLEELGVPVQSNQQEASDLLERYNLCFMFAPVYHSSMKHVAKARKSLGVKTVFNLLGPLTNPAGTTKQLIGVYDRHAAVKMAETARRLGTEHALFVTGEDGLDELTITGKTYVTELKNHQITSYTMTPEEAGVRRGALKDITVNRKEESAALIREVLENRAPDAAREIVLLNAGAALYAAGKADSIKHGVKEARDTLNSGAGAAKLEQLTEEDERRVLA</sequence>
<comment type="catalytic activity">
    <reaction evidence="7 9">
        <text>N-(5-phospho-beta-D-ribosyl)anthranilate + diphosphate = 5-phospho-alpha-D-ribose 1-diphosphate + anthranilate</text>
        <dbReference type="Rhea" id="RHEA:11768"/>
        <dbReference type="ChEBI" id="CHEBI:16567"/>
        <dbReference type="ChEBI" id="CHEBI:18277"/>
        <dbReference type="ChEBI" id="CHEBI:33019"/>
        <dbReference type="ChEBI" id="CHEBI:58017"/>
        <dbReference type="EC" id="2.4.2.18"/>
    </reaction>
</comment>
<feature type="binding site" evidence="9">
    <location>
        <position position="79"/>
    </location>
    <ligand>
        <name>5-phospho-alpha-D-ribose 1-diphosphate</name>
        <dbReference type="ChEBI" id="CHEBI:58017"/>
    </ligand>
</feature>
<feature type="binding site" evidence="9">
    <location>
        <position position="225"/>
    </location>
    <ligand>
        <name>Mg(2+)</name>
        <dbReference type="ChEBI" id="CHEBI:18420"/>
        <label>2</label>
    </ligand>
</feature>
<comment type="caution">
    <text evidence="12">The sequence shown here is derived from an EMBL/GenBank/DDBJ whole genome shotgun (WGS) entry which is preliminary data.</text>
</comment>
<dbReference type="GO" id="GO:0005829">
    <property type="term" value="C:cytosol"/>
    <property type="evidence" value="ECO:0007669"/>
    <property type="project" value="TreeGrafter"/>
</dbReference>
<dbReference type="EC" id="2.4.2.18" evidence="9"/>
<feature type="binding site" evidence="9">
    <location>
        <begin position="89"/>
        <end position="92"/>
    </location>
    <ligand>
        <name>5-phospho-alpha-D-ribose 1-diphosphate</name>
        <dbReference type="ChEBI" id="CHEBI:58017"/>
    </ligand>
</feature>
<comment type="caution">
    <text evidence="9">Lacks conserved residue(s) required for the propagation of feature annotation.</text>
</comment>
<feature type="domain" description="Glycosyl transferase family 3 N-terminal" evidence="11">
    <location>
        <begin position="4"/>
        <end position="64"/>
    </location>
</feature>
<dbReference type="UniPathway" id="UPA00035">
    <property type="reaction ID" value="UER00041"/>
</dbReference>
<comment type="pathway">
    <text evidence="1 9">Amino-acid biosynthesis; L-tryptophan biosynthesis; L-tryptophan from chorismate: step 2/5.</text>
</comment>
<dbReference type="PANTHER" id="PTHR43285">
    <property type="entry name" value="ANTHRANILATE PHOSPHORIBOSYLTRANSFERASE"/>
    <property type="match status" value="1"/>
</dbReference>
<dbReference type="Gene3D" id="3.40.1030.10">
    <property type="entry name" value="Nucleoside phosphorylase/phosphoribosyltransferase catalytic domain"/>
    <property type="match status" value="1"/>
</dbReference>
<evidence type="ECO:0000259" key="10">
    <source>
        <dbReference type="Pfam" id="PF00591"/>
    </source>
</evidence>
<comment type="function">
    <text evidence="9">Catalyzes the transfer of the phosphoribosyl group of 5-phosphorylribose-1-pyrophosphate (PRPP) to anthranilate to yield N-(5'-phosphoribosyl)-anthranilate (PRA).</text>
</comment>
<keyword evidence="6 9" id="KW-0057">Aromatic amino acid biosynthesis</keyword>
<feature type="binding site" evidence="9">
    <location>
        <position position="224"/>
    </location>
    <ligand>
        <name>Mg(2+)</name>
        <dbReference type="ChEBI" id="CHEBI:18420"/>
        <label>2</label>
    </ligand>
</feature>
<keyword evidence="2 9" id="KW-0028">Amino-acid biosynthesis</keyword>